<proteinExistence type="predicted"/>
<evidence type="ECO:0000313" key="1">
    <source>
        <dbReference type="EMBL" id="AKL94973.1"/>
    </source>
</evidence>
<dbReference type="PATRIC" id="fig|84022.5.peg.2976"/>
<dbReference type="EMBL" id="CP009687">
    <property type="protein sequence ID" value="AKL94973.1"/>
    <property type="molecule type" value="Genomic_DNA"/>
</dbReference>
<reference evidence="1 2" key="1">
    <citation type="submission" date="2014-10" db="EMBL/GenBank/DDBJ databases">
        <title>Genome sequence of Clostridium aceticum DSM 1496.</title>
        <authorList>
            <person name="Poehlein A."/>
            <person name="Schiel-Bengelsdorf B."/>
            <person name="Gottschalk G."/>
            <person name="Duerre P."/>
            <person name="Daniel R."/>
        </authorList>
    </citation>
    <scope>NUCLEOTIDE SEQUENCE [LARGE SCALE GENOMIC DNA]</scope>
    <source>
        <strain evidence="1 2">DSM 1496</strain>
    </source>
</reference>
<accession>A0A0D8IC90</accession>
<organism evidence="1 2">
    <name type="scientific">Clostridium aceticum</name>
    <dbReference type="NCBI Taxonomy" id="84022"/>
    <lineage>
        <taxon>Bacteria</taxon>
        <taxon>Bacillati</taxon>
        <taxon>Bacillota</taxon>
        <taxon>Clostridia</taxon>
        <taxon>Eubacteriales</taxon>
        <taxon>Clostridiaceae</taxon>
        <taxon>Clostridium</taxon>
    </lineage>
</organism>
<sequence>MGQENLKSFKLQKKEDFIVYLRKLIMSTYRHVKDYKRYIDELDSIIEERDLRNDKKKTIPRDLYTDIKHRITGVESHIMNIMGDLTNTALSYNKFRKLADKRQSNGHDLGLDLLEERQVSAPGTNL</sequence>
<name>A0A0D8IC90_9CLOT</name>
<protein>
    <submittedName>
        <fullName evidence="1">Uncharacterized protein</fullName>
    </submittedName>
</protein>
<dbReference type="KEGG" id="cace:CACET_c15240"/>
<keyword evidence="2" id="KW-1185">Reference proteome</keyword>
<dbReference type="Proteomes" id="UP000035704">
    <property type="component" value="Chromosome"/>
</dbReference>
<gene>
    <name evidence="1" type="ORF">CACET_c15240</name>
</gene>
<dbReference type="AlphaFoldDB" id="A0A0D8IC90"/>
<dbReference type="OrthoDB" id="2080161at2"/>
<evidence type="ECO:0000313" key="2">
    <source>
        <dbReference type="Proteomes" id="UP000035704"/>
    </source>
</evidence>
<dbReference type="STRING" id="84022.CACET_c15240"/>
<dbReference type="RefSeq" id="WP_044823734.1">
    <property type="nucleotide sequence ID" value="NZ_CP009687.1"/>
</dbReference>